<evidence type="ECO:0000256" key="4">
    <source>
        <dbReference type="ARBA" id="ARBA00022737"/>
    </source>
</evidence>
<evidence type="ECO:0000313" key="8">
    <source>
        <dbReference type="EMBL" id="MEI9410884.1"/>
    </source>
</evidence>
<dbReference type="InterPro" id="IPR027417">
    <property type="entry name" value="P-loop_NTPase"/>
</dbReference>
<dbReference type="RefSeq" id="WP_337107581.1">
    <property type="nucleotide sequence ID" value="NZ_JAPYKS010000014.1"/>
</dbReference>
<organism evidence="8 9">
    <name type="scientific">Mesorhizobium salmacidum</name>
    <dbReference type="NCBI Taxonomy" id="3015171"/>
    <lineage>
        <taxon>Bacteria</taxon>
        <taxon>Pseudomonadati</taxon>
        <taxon>Pseudomonadota</taxon>
        <taxon>Alphaproteobacteria</taxon>
        <taxon>Hyphomicrobiales</taxon>
        <taxon>Phyllobacteriaceae</taxon>
        <taxon>Mesorhizobium</taxon>
    </lineage>
</organism>
<dbReference type="InterPro" id="IPR050107">
    <property type="entry name" value="ABC_carbohydrate_import_ATPase"/>
</dbReference>
<dbReference type="PANTHER" id="PTHR43790:SF9">
    <property type="entry name" value="GALACTOFURANOSE TRANSPORTER ATP-BINDING PROTEIN YTFR"/>
    <property type="match status" value="1"/>
</dbReference>
<dbReference type="InterPro" id="IPR003593">
    <property type="entry name" value="AAA+_ATPase"/>
</dbReference>
<sequence length="506" mass="54042">MAAGNTDVIRLSGAEKQFGAANIDIVRLDGAEKHFGAVRALGGVDFHVGSGECVGLVGHNGAGKSTLMHMVAGTSTPDSGTIGVHGGIEENYSVSRAQQLGIRCVFQELSLCPNLSVAENTRINHASLSGFGWRRRAAELIAAKLDEIFPDHGISAWDIVGDLSIGRRQMVEVARAFTVTQDRLDLVILDEPTSSLDAHTAGQLLAFVRRFVAGGKSCILISHVLGEVLRNADRIVVMRDGKVVASDAAGAFDRDRLVTVMGGAEAREKIAAQAAAAKPGASPLRVRARPAGQTDGKDLVARAGEIIGLAGLAGHGQTDLLLRIFNAAARAKAGIEVTAPVALVAGDRQSDGIFPQWSIAQNIGIRSLARLRNGLLISPRREAELADAWKKKIGIRTPDMNNNIFSLSGGNQQKALFARALGSDAEIVLMDDPMRGVDIGTKLEVYDLVREEAGRGRTFLWYTTETEELDNCDHIYVFKNGRIVANLTRDELTEEKIIQSSFGDAA</sequence>
<dbReference type="Gene3D" id="3.40.50.300">
    <property type="entry name" value="P-loop containing nucleotide triphosphate hydrolases"/>
    <property type="match status" value="2"/>
</dbReference>
<reference evidence="8 9" key="1">
    <citation type="submission" date="2022-12" db="EMBL/GenBank/DDBJ databases">
        <authorList>
            <person name="Muema E."/>
        </authorList>
    </citation>
    <scope>NUCLEOTIDE SEQUENCE [LARGE SCALE GENOMIC DNA]</scope>
    <source>
        <strain evidence="9">1326</strain>
    </source>
</reference>
<proteinExistence type="inferred from homology"/>
<dbReference type="Pfam" id="PF00005">
    <property type="entry name" value="ABC_tran"/>
    <property type="match status" value="2"/>
</dbReference>
<comment type="similarity">
    <text evidence="1">Belongs to the ABC transporter superfamily.</text>
</comment>
<evidence type="ECO:0000256" key="6">
    <source>
        <dbReference type="ARBA" id="ARBA00022840"/>
    </source>
</evidence>
<evidence type="ECO:0000256" key="2">
    <source>
        <dbReference type="ARBA" id="ARBA00022448"/>
    </source>
</evidence>
<dbReference type="EMBL" id="JAPYKS010000014">
    <property type="protein sequence ID" value="MEI9410884.1"/>
    <property type="molecule type" value="Genomic_DNA"/>
</dbReference>
<keyword evidence="3" id="KW-0762">Sugar transport</keyword>
<evidence type="ECO:0000256" key="5">
    <source>
        <dbReference type="ARBA" id="ARBA00022741"/>
    </source>
</evidence>
<keyword evidence="6 8" id="KW-0067">ATP-binding</keyword>
<keyword evidence="2" id="KW-0813">Transport</keyword>
<dbReference type="CDD" id="cd03216">
    <property type="entry name" value="ABC_Carb_Monos_I"/>
    <property type="match status" value="1"/>
</dbReference>
<accession>A0ABU8L1L5</accession>
<gene>
    <name evidence="8" type="ORF">O7A60_19220</name>
</gene>
<dbReference type="CDD" id="cd03215">
    <property type="entry name" value="ABC_Carb_Monos_II"/>
    <property type="match status" value="1"/>
</dbReference>
<dbReference type="PANTHER" id="PTHR43790">
    <property type="entry name" value="CARBOHYDRATE TRANSPORT ATP-BINDING PROTEIN MG119-RELATED"/>
    <property type="match status" value="1"/>
</dbReference>
<comment type="caution">
    <text evidence="8">The sequence shown here is derived from an EMBL/GenBank/DDBJ whole genome shotgun (WGS) entry which is preliminary data.</text>
</comment>
<evidence type="ECO:0000256" key="3">
    <source>
        <dbReference type="ARBA" id="ARBA00022597"/>
    </source>
</evidence>
<dbReference type="SUPFAM" id="SSF52540">
    <property type="entry name" value="P-loop containing nucleoside triphosphate hydrolases"/>
    <property type="match status" value="2"/>
</dbReference>
<dbReference type="SMART" id="SM00382">
    <property type="entry name" value="AAA"/>
    <property type="match status" value="2"/>
</dbReference>
<dbReference type="PROSITE" id="PS00211">
    <property type="entry name" value="ABC_TRANSPORTER_1"/>
    <property type="match status" value="1"/>
</dbReference>
<feature type="domain" description="ABC transporter" evidence="7">
    <location>
        <begin position="270"/>
        <end position="505"/>
    </location>
</feature>
<evidence type="ECO:0000313" key="9">
    <source>
        <dbReference type="Proteomes" id="UP001387293"/>
    </source>
</evidence>
<dbReference type="PROSITE" id="PS50893">
    <property type="entry name" value="ABC_TRANSPORTER_2"/>
    <property type="match status" value="2"/>
</dbReference>
<evidence type="ECO:0000259" key="7">
    <source>
        <dbReference type="PROSITE" id="PS50893"/>
    </source>
</evidence>
<dbReference type="Proteomes" id="UP001387293">
    <property type="component" value="Unassembled WGS sequence"/>
</dbReference>
<dbReference type="GO" id="GO:0005524">
    <property type="term" value="F:ATP binding"/>
    <property type="evidence" value="ECO:0007669"/>
    <property type="project" value="UniProtKB-KW"/>
</dbReference>
<evidence type="ECO:0000256" key="1">
    <source>
        <dbReference type="ARBA" id="ARBA00005417"/>
    </source>
</evidence>
<keyword evidence="5" id="KW-0547">Nucleotide-binding</keyword>
<feature type="domain" description="ABC transporter" evidence="7">
    <location>
        <begin position="26"/>
        <end position="265"/>
    </location>
</feature>
<name>A0ABU8L1L5_9HYPH</name>
<dbReference type="InterPro" id="IPR017871">
    <property type="entry name" value="ABC_transporter-like_CS"/>
</dbReference>
<keyword evidence="4" id="KW-0677">Repeat</keyword>
<dbReference type="InterPro" id="IPR003439">
    <property type="entry name" value="ABC_transporter-like_ATP-bd"/>
</dbReference>
<keyword evidence="9" id="KW-1185">Reference proteome</keyword>
<protein>
    <submittedName>
        <fullName evidence="8">Sugar ABC transporter ATP-binding protein</fullName>
    </submittedName>
</protein>